<gene>
    <name evidence="3" type="ORF">AB2B41_21930</name>
</gene>
<keyword evidence="1" id="KW-0560">Oxidoreductase</keyword>
<reference evidence="3 4" key="1">
    <citation type="submission" date="2024-07" db="EMBL/GenBank/DDBJ databases">
        <title>Marimonas sp.nov., isolated from tidal-flat sediment.</title>
        <authorList>
            <person name="Jayan J.N."/>
            <person name="Lee S.S."/>
        </authorList>
    </citation>
    <scope>NUCLEOTIDE SEQUENCE [LARGE SCALE GENOMIC DNA]</scope>
    <source>
        <strain evidence="3 4">MJW-29</strain>
    </source>
</reference>
<dbReference type="EMBL" id="JBFNXX010000041">
    <property type="protein sequence ID" value="MEW9922266.1"/>
    <property type="molecule type" value="Genomic_DNA"/>
</dbReference>
<dbReference type="Gene3D" id="2.60.120.620">
    <property type="entry name" value="q2cbj1_9rhob like domain"/>
    <property type="match status" value="1"/>
</dbReference>
<organism evidence="3 4">
    <name type="scientific">Sulfitobacter sediminis</name>
    <dbReference type="NCBI Taxonomy" id="3234186"/>
    <lineage>
        <taxon>Bacteria</taxon>
        <taxon>Pseudomonadati</taxon>
        <taxon>Pseudomonadota</taxon>
        <taxon>Alphaproteobacteria</taxon>
        <taxon>Rhodobacterales</taxon>
        <taxon>Roseobacteraceae</taxon>
        <taxon>Sulfitobacter</taxon>
    </lineage>
</organism>
<evidence type="ECO:0000313" key="4">
    <source>
        <dbReference type="Proteomes" id="UP001556098"/>
    </source>
</evidence>
<dbReference type="RefSeq" id="WP_367879972.1">
    <property type="nucleotide sequence ID" value="NZ_JBFNXX010000041.1"/>
</dbReference>
<dbReference type="SUPFAM" id="SSF51197">
    <property type="entry name" value="Clavaminate synthase-like"/>
    <property type="match status" value="1"/>
</dbReference>
<evidence type="ECO:0000259" key="2">
    <source>
        <dbReference type="PROSITE" id="PS51471"/>
    </source>
</evidence>
<feature type="domain" description="Fe2OG dioxygenase" evidence="2">
    <location>
        <begin position="127"/>
        <end position="248"/>
    </location>
</feature>
<evidence type="ECO:0000256" key="1">
    <source>
        <dbReference type="RuleBase" id="RU003682"/>
    </source>
</evidence>
<dbReference type="InterPro" id="IPR005123">
    <property type="entry name" value="Oxoglu/Fe-dep_dioxygenase_dom"/>
</dbReference>
<proteinExistence type="inferred from homology"/>
<comment type="similarity">
    <text evidence="1">Belongs to the iron/ascorbate-dependent oxidoreductase family.</text>
</comment>
<protein>
    <recommendedName>
        <fullName evidence="2">Fe2OG dioxygenase domain-containing protein</fullName>
    </recommendedName>
</protein>
<dbReference type="PROSITE" id="PS51471">
    <property type="entry name" value="FE2OG_OXY"/>
    <property type="match status" value="1"/>
</dbReference>
<keyword evidence="4" id="KW-1185">Reference proteome</keyword>
<comment type="caution">
    <text evidence="3">The sequence shown here is derived from an EMBL/GenBank/DDBJ whole genome shotgun (WGS) entry which is preliminary data.</text>
</comment>
<keyword evidence="1" id="KW-0479">Metal-binding</keyword>
<sequence>MQLLANDLIDIERYPISTPGSQRDALLTRVREELEFRGCAVLKGFLTPAGIAAAVLEADGVADKGHRSYSRTNAYFTTEDVSLPASDPRRRFFERSNAFIPADNFHSDGALRTVFDSEGFDAFIRDCLQQPEDRFFRYADPLADVIVNAASEGNGFPWHFDTNNFTVTLALQNAESGGAFEYAPMIRTSQNENFEEVSKVLDGTSEKVISLALQPGDLQIFKGRYSLHRVAPLAGPTPRYVAIFSYVEEPNMVGSVERTQQLYGRTLPIHHERAGQRADSLVD</sequence>
<dbReference type="InterPro" id="IPR056470">
    <property type="entry name" value="BesD/HalB-like"/>
</dbReference>
<dbReference type="Proteomes" id="UP001556098">
    <property type="component" value="Unassembled WGS sequence"/>
</dbReference>
<evidence type="ECO:0000313" key="3">
    <source>
        <dbReference type="EMBL" id="MEW9922266.1"/>
    </source>
</evidence>
<name>A0ABV3RTD6_9RHOB</name>
<dbReference type="Pfam" id="PF23169">
    <property type="entry name" value="HalD"/>
    <property type="match status" value="1"/>
</dbReference>
<accession>A0ABV3RTD6</accession>
<keyword evidence="1" id="KW-0408">Iron</keyword>